<dbReference type="AlphaFoldDB" id="A0A4Y8SI50"/>
<protein>
    <submittedName>
        <fullName evidence="1">Uncharacterized protein</fullName>
    </submittedName>
</protein>
<dbReference type="Proteomes" id="UP000297540">
    <property type="component" value="Unassembled WGS sequence"/>
</dbReference>
<organism evidence="1 2">
    <name type="scientific">Mucilaginibacter psychrotolerans</name>
    <dbReference type="NCBI Taxonomy" id="1524096"/>
    <lineage>
        <taxon>Bacteria</taxon>
        <taxon>Pseudomonadati</taxon>
        <taxon>Bacteroidota</taxon>
        <taxon>Sphingobacteriia</taxon>
        <taxon>Sphingobacteriales</taxon>
        <taxon>Sphingobacteriaceae</taxon>
        <taxon>Mucilaginibacter</taxon>
    </lineage>
</organism>
<reference evidence="1 2" key="1">
    <citation type="journal article" date="2017" name="Int. J. Syst. Evol. Microbiol.">
        <title>Mucilaginibacterpsychrotolerans sp. nov., isolated from peatlands.</title>
        <authorList>
            <person name="Deng Y."/>
            <person name="Shen L."/>
            <person name="Xu B."/>
            <person name="Liu Y."/>
            <person name="Gu Z."/>
            <person name="Liu H."/>
            <person name="Zhou Y."/>
        </authorList>
    </citation>
    <scope>NUCLEOTIDE SEQUENCE [LARGE SCALE GENOMIC DNA]</scope>
    <source>
        <strain evidence="1 2">NH7-4</strain>
    </source>
</reference>
<evidence type="ECO:0000313" key="1">
    <source>
        <dbReference type="EMBL" id="TFF38773.1"/>
    </source>
</evidence>
<name>A0A4Y8SI50_9SPHI</name>
<dbReference type="OrthoDB" id="3812886at2"/>
<evidence type="ECO:0000313" key="2">
    <source>
        <dbReference type="Proteomes" id="UP000297540"/>
    </source>
</evidence>
<sequence>MFSFLKRKKQPEVPNWASFFKPDEYTSFLKEIEKYFYDKNITYIMGDGEIVAGPNDFEFDRLGLVNVAQMCKFDEDRTYSQVVNDHFETMIRANKFDKEFRKVIGNYEEVKQYLAVRLYDEVYFSAVGKENTIGKHFVANIYMALVFDLPDGISSITPEQGQEWDQGFEELIATGISNVKANCPISTFQEDFDGTIIWLAEGDHFFTGNIVFHLENYPQLIGAHGSLIGIPHRHGAIIYPINDIDVVNAINKLIPLINGMNQEGPGSISNSLLWYTNQGFEDLPYKIEDNTIQFYPTDKFTAMLSFLAGE</sequence>
<dbReference type="RefSeq" id="WP_133228346.1">
    <property type="nucleotide sequence ID" value="NZ_SOZE01000005.1"/>
</dbReference>
<keyword evidence="2" id="KW-1185">Reference proteome</keyword>
<proteinExistence type="predicted"/>
<dbReference type="EMBL" id="SOZE01000005">
    <property type="protein sequence ID" value="TFF38773.1"/>
    <property type="molecule type" value="Genomic_DNA"/>
</dbReference>
<gene>
    <name evidence="1" type="ORF">E2R66_07140</name>
</gene>
<accession>A0A4Y8SI50</accession>
<comment type="caution">
    <text evidence="1">The sequence shown here is derived from an EMBL/GenBank/DDBJ whole genome shotgun (WGS) entry which is preliminary data.</text>
</comment>